<feature type="transmembrane region" description="Helical" evidence="7">
    <location>
        <begin position="313"/>
        <end position="334"/>
    </location>
</feature>
<evidence type="ECO:0000313" key="10">
    <source>
        <dbReference type="EMBL" id="MEQ2379932.1"/>
    </source>
</evidence>
<proteinExistence type="predicted"/>
<dbReference type="CDD" id="cd18548">
    <property type="entry name" value="ABC_6TM_Tm287_like"/>
    <property type="match status" value="1"/>
</dbReference>
<feature type="transmembrane region" description="Helical" evidence="7">
    <location>
        <begin position="423"/>
        <end position="446"/>
    </location>
</feature>
<protein>
    <submittedName>
        <fullName evidence="10">ABC transporter ATP-binding protein</fullName>
    </submittedName>
</protein>
<sequence>MSRILKSIAPYWKSIIIILLLLVLQANCDLALPQYTSNIIDVGIQNGGIGHSIPEKITKDEYDIAKMFMTDEEISIWEKCFEEQDDLYVRTENNDKRLDEYDDTLAMALIINNQMSSVTVTQFKQQMAAQMGVDVSELENVSVADLGKRMGVELETFTKDIEDADGNEVPTECVDMRIIFKAMYDNGAMSKDTFISMRDEFQSTFDTMGSTLISSMGKAYAKSMDAKAGMDMKAIQKRYLWISGAKMVGMALLIAVCTVCVAFFASRVGAGVGRDLRGKVYKNVMSFSNAELDKFSTASLITRTTNDVQQIQLVCVLILRMVLYAPIIGIGGVIKVMSTGAGMEWVIALAVLVIIGFVLLLMAVAMPKFKLMQKLVDNVNLVSREILTGLSVIRAFGREKKEEERFDKANKELTKTMLFTNRVMTFMMPVMMLIMNCLSVGIVWVGAHRIDSGVMQVGSMTAFITYAMQIVMSFLMLTMLSIMLPRAIVAADRIDEVINTKSSITDAESPKSISNPKGLLVFDHVNFKYPGANENALEDINFVAEPGKTTAIIGSTGCGKSTLVNLIPRLYDATEGSITLDGENIKNISMKELRDELGYVPQKGILFSGTIESNIKFGAPEASMDIVKEAAEIAQATEFIETKSAKYESPIAQGGTNVSGGQKQRLSIARAIAKNPKIFIFDDSFSALDLKTDAALRKALASKVTDSTVIIVAQRISTILHADQILVMDEGKIVGKGTHEELLKNCEVYQQIAKSQMSAKELGIDGKEEA</sequence>
<comment type="caution">
    <text evidence="10">The sequence shown here is derived from an EMBL/GenBank/DDBJ whole genome shotgun (WGS) entry which is preliminary data.</text>
</comment>
<evidence type="ECO:0000259" key="9">
    <source>
        <dbReference type="PROSITE" id="PS50929"/>
    </source>
</evidence>
<dbReference type="PROSITE" id="PS00211">
    <property type="entry name" value="ABC_TRANSPORTER_1"/>
    <property type="match status" value="1"/>
</dbReference>
<evidence type="ECO:0000256" key="7">
    <source>
        <dbReference type="SAM" id="Phobius"/>
    </source>
</evidence>
<accession>A0ABV1BW19</accession>
<dbReference type="PANTHER" id="PTHR43394:SF1">
    <property type="entry name" value="ATP-BINDING CASSETTE SUB-FAMILY B MEMBER 10, MITOCHONDRIAL"/>
    <property type="match status" value="1"/>
</dbReference>
<dbReference type="InterPro" id="IPR011527">
    <property type="entry name" value="ABC1_TM_dom"/>
</dbReference>
<dbReference type="Gene3D" id="1.20.1560.10">
    <property type="entry name" value="ABC transporter type 1, transmembrane domain"/>
    <property type="match status" value="1"/>
</dbReference>
<evidence type="ECO:0000259" key="8">
    <source>
        <dbReference type="PROSITE" id="PS50893"/>
    </source>
</evidence>
<dbReference type="GO" id="GO:0005524">
    <property type="term" value="F:ATP binding"/>
    <property type="evidence" value="ECO:0007669"/>
    <property type="project" value="UniProtKB-KW"/>
</dbReference>
<evidence type="ECO:0000256" key="6">
    <source>
        <dbReference type="ARBA" id="ARBA00023136"/>
    </source>
</evidence>
<dbReference type="Proteomes" id="UP001442364">
    <property type="component" value="Unassembled WGS sequence"/>
</dbReference>
<keyword evidence="11" id="KW-1185">Reference proteome</keyword>
<dbReference type="SUPFAM" id="SSF52540">
    <property type="entry name" value="P-loop containing nucleoside triphosphate hydrolases"/>
    <property type="match status" value="1"/>
</dbReference>
<evidence type="ECO:0000256" key="4">
    <source>
        <dbReference type="ARBA" id="ARBA00022840"/>
    </source>
</evidence>
<feature type="domain" description="ABC transporter" evidence="8">
    <location>
        <begin position="520"/>
        <end position="755"/>
    </location>
</feature>
<dbReference type="InterPro" id="IPR003593">
    <property type="entry name" value="AAA+_ATPase"/>
</dbReference>
<dbReference type="InterPro" id="IPR027417">
    <property type="entry name" value="P-loop_NTPase"/>
</dbReference>
<keyword evidence="4 10" id="KW-0067">ATP-binding</keyword>
<evidence type="ECO:0000256" key="5">
    <source>
        <dbReference type="ARBA" id="ARBA00022989"/>
    </source>
</evidence>
<dbReference type="InterPro" id="IPR017871">
    <property type="entry name" value="ABC_transporter-like_CS"/>
</dbReference>
<dbReference type="Gene3D" id="3.40.50.300">
    <property type="entry name" value="P-loop containing nucleotide triphosphate hydrolases"/>
    <property type="match status" value="1"/>
</dbReference>
<keyword evidence="6 7" id="KW-0472">Membrane</keyword>
<keyword evidence="2 7" id="KW-0812">Transmembrane</keyword>
<feature type="domain" description="ABC transmembrane type-1" evidence="9">
    <location>
        <begin position="234"/>
        <end position="486"/>
    </location>
</feature>
<feature type="transmembrane region" description="Helical" evidence="7">
    <location>
        <begin position="239"/>
        <end position="265"/>
    </location>
</feature>
<dbReference type="PANTHER" id="PTHR43394">
    <property type="entry name" value="ATP-DEPENDENT PERMEASE MDL1, MITOCHONDRIAL"/>
    <property type="match status" value="1"/>
</dbReference>
<dbReference type="RefSeq" id="WP_022501858.1">
    <property type="nucleotide sequence ID" value="NZ_DAWCMB010000033.1"/>
</dbReference>
<evidence type="ECO:0000256" key="2">
    <source>
        <dbReference type="ARBA" id="ARBA00022692"/>
    </source>
</evidence>
<feature type="transmembrane region" description="Helical" evidence="7">
    <location>
        <begin position="466"/>
        <end position="484"/>
    </location>
</feature>
<keyword evidence="5 7" id="KW-1133">Transmembrane helix</keyword>
<dbReference type="EMBL" id="JBBMER010000005">
    <property type="protein sequence ID" value="MEQ2379932.1"/>
    <property type="molecule type" value="Genomic_DNA"/>
</dbReference>
<dbReference type="Pfam" id="PF00664">
    <property type="entry name" value="ABC_membrane"/>
    <property type="match status" value="1"/>
</dbReference>
<dbReference type="PROSITE" id="PS50893">
    <property type="entry name" value="ABC_TRANSPORTER_2"/>
    <property type="match status" value="1"/>
</dbReference>
<dbReference type="InterPro" id="IPR039421">
    <property type="entry name" value="Type_1_exporter"/>
</dbReference>
<dbReference type="SMART" id="SM00382">
    <property type="entry name" value="AAA"/>
    <property type="match status" value="1"/>
</dbReference>
<reference evidence="10 11" key="1">
    <citation type="submission" date="2024-03" db="EMBL/GenBank/DDBJ databases">
        <title>Human intestinal bacterial collection.</title>
        <authorList>
            <person name="Pauvert C."/>
            <person name="Hitch T.C.A."/>
            <person name="Clavel T."/>
        </authorList>
    </citation>
    <scope>NUCLEOTIDE SEQUENCE [LARGE SCALE GENOMIC DNA]</scope>
    <source>
        <strain evidence="10 11">CLA-AA-H255</strain>
    </source>
</reference>
<comment type="subcellular location">
    <subcellularLocation>
        <location evidence="1">Cell membrane</location>
        <topology evidence="1">Multi-pass membrane protein</topology>
    </subcellularLocation>
</comment>
<dbReference type="SUPFAM" id="SSF90123">
    <property type="entry name" value="ABC transporter transmembrane region"/>
    <property type="match status" value="1"/>
</dbReference>
<dbReference type="InterPro" id="IPR003439">
    <property type="entry name" value="ABC_transporter-like_ATP-bd"/>
</dbReference>
<keyword evidence="3" id="KW-0547">Nucleotide-binding</keyword>
<dbReference type="InterPro" id="IPR036640">
    <property type="entry name" value="ABC1_TM_sf"/>
</dbReference>
<name>A0ABV1BW19_9FIRM</name>
<evidence type="ECO:0000256" key="1">
    <source>
        <dbReference type="ARBA" id="ARBA00004651"/>
    </source>
</evidence>
<feature type="transmembrane region" description="Helical" evidence="7">
    <location>
        <begin position="346"/>
        <end position="365"/>
    </location>
</feature>
<evidence type="ECO:0000256" key="3">
    <source>
        <dbReference type="ARBA" id="ARBA00022741"/>
    </source>
</evidence>
<gene>
    <name evidence="10" type="ORF">WMO14_08575</name>
</gene>
<organism evidence="10 11">
    <name type="scientific">[Lactobacillus] rogosae</name>
    <dbReference type="NCBI Taxonomy" id="706562"/>
    <lineage>
        <taxon>Bacteria</taxon>
        <taxon>Bacillati</taxon>
        <taxon>Bacillota</taxon>
        <taxon>Clostridia</taxon>
        <taxon>Lachnospirales</taxon>
        <taxon>Lachnospiraceae</taxon>
        <taxon>Lachnospira</taxon>
    </lineage>
</organism>
<dbReference type="Pfam" id="PF00005">
    <property type="entry name" value="ABC_tran"/>
    <property type="match status" value="1"/>
</dbReference>
<dbReference type="PROSITE" id="PS50929">
    <property type="entry name" value="ABC_TM1F"/>
    <property type="match status" value="1"/>
</dbReference>
<evidence type="ECO:0000313" key="11">
    <source>
        <dbReference type="Proteomes" id="UP001442364"/>
    </source>
</evidence>